<sequence>MSLSNKTAPMDLVALPTNLCISPNLCATKILVDKPITNQATVTPISKPVKRFSSIRDNLTIDTSTPAPSQTLGLEVVTTKRLTGARCQLFCKNSVVFASDKHHLVRSLEATSTPSTSRGDGAVGRHTSLASAGDSTQWPKMVFSISMQHLRHMERPTTIQERLLASISCMVDRFSKSAAEEQSSQAQDRTIYFSSVVLHQSNRVVENGQVRPNLPDDDVSKTLGLEISATTLSLQSDSPIQIQVKVITQPVAQDAFGNTEMVRKGEAVLMEGLVLARQMAKAGGWTCLEEDDSQMVEWVRDQMSIQWDLESTTQASTLLPVCSGVDGLQTYTRSRTLSGGGFRVRTPNISPYASRTHSYHAKKRKDLGLGERRDSTLARLQQVSANLQAHKKREQGDENHLRVPTVAIAAAEGPSLQRPPLRTSFGGFSSLNDSRMQTLALAAKTEDHLGLALAMGSPPSPEERKQDKIGVFGEGIGPDDAQNNNNNNSNNNSKDQASPPEPRRISRFSIKSYQLERSNHGLSGEWGIGSLDANFGKITATNDLLSTPPLITDVGLPGTVSPLTPSPEHVPTTDFLQGLNISNIVSQDSSTVDSGSRKSL</sequence>
<organism evidence="2 3">
    <name type="scientific">Modicella reniformis</name>
    <dbReference type="NCBI Taxonomy" id="1440133"/>
    <lineage>
        <taxon>Eukaryota</taxon>
        <taxon>Fungi</taxon>
        <taxon>Fungi incertae sedis</taxon>
        <taxon>Mucoromycota</taxon>
        <taxon>Mortierellomycotina</taxon>
        <taxon>Mortierellomycetes</taxon>
        <taxon>Mortierellales</taxon>
        <taxon>Mortierellaceae</taxon>
        <taxon>Modicella</taxon>
    </lineage>
</organism>
<gene>
    <name evidence="2" type="ORF">BGZ65_000878</name>
</gene>
<feature type="non-terminal residue" evidence="2">
    <location>
        <position position="1"/>
    </location>
</feature>
<protein>
    <submittedName>
        <fullName evidence="2">Uncharacterized protein</fullName>
    </submittedName>
</protein>
<comment type="caution">
    <text evidence="2">The sequence shown here is derived from an EMBL/GenBank/DDBJ whole genome shotgun (WGS) entry which is preliminary data.</text>
</comment>
<evidence type="ECO:0000256" key="1">
    <source>
        <dbReference type="SAM" id="MobiDB-lite"/>
    </source>
</evidence>
<feature type="region of interest" description="Disordered" evidence="1">
    <location>
        <begin position="109"/>
        <end position="133"/>
    </location>
</feature>
<dbReference type="AlphaFoldDB" id="A0A9P6M092"/>
<dbReference type="EMBL" id="JAAAHW010006528">
    <property type="protein sequence ID" value="KAF9959067.1"/>
    <property type="molecule type" value="Genomic_DNA"/>
</dbReference>
<keyword evidence="3" id="KW-1185">Reference proteome</keyword>
<proteinExistence type="predicted"/>
<reference evidence="2" key="1">
    <citation type="journal article" date="2020" name="Fungal Divers.">
        <title>Resolving the Mortierellaceae phylogeny through synthesis of multi-gene phylogenetics and phylogenomics.</title>
        <authorList>
            <person name="Vandepol N."/>
            <person name="Liber J."/>
            <person name="Desiro A."/>
            <person name="Na H."/>
            <person name="Kennedy M."/>
            <person name="Barry K."/>
            <person name="Grigoriev I.V."/>
            <person name="Miller A.N."/>
            <person name="O'Donnell K."/>
            <person name="Stajich J.E."/>
            <person name="Bonito G."/>
        </authorList>
    </citation>
    <scope>NUCLEOTIDE SEQUENCE</scope>
    <source>
        <strain evidence="2">MES-2147</strain>
    </source>
</reference>
<feature type="compositionally biased region" description="Polar residues" evidence="1">
    <location>
        <begin position="109"/>
        <end position="118"/>
    </location>
</feature>
<evidence type="ECO:0000313" key="3">
    <source>
        <dbReference type="Proteomes" id="UP000749646"/>
    </source>
</evidence>
<name>A0A9P6M092_9FUNG</name>
<dbReference type="OrthoDB" id="2402470at2759"/>
<dbReference type="Proteomes" id="UP000749646">
    <property type="component" value="Unassembled WGS sequence"/>
</dbReference>
<feature type="compositionally biased region" description="Low complexity" evidence="1">
    <location>
        <begin position="483"/>
        <end position="493"/>
    </location>
</feature>
<accession>A0A9P6M092</accession>
<feature type="region of interest" description="Disordered" evidence="1">
    <location>
        <begin position="452"/>
        <end position="503"/>
    </location>
</feature>
<evidence type="ECO:0000313" key="2">
    <source>
        <dbReference type="EMBL" id="KAF9959067.1"/>
    </source>
</evidence>